<dbReference type="Pfam" id="PF07690">
    <property type="entry name" value="MFS_1"/>
    <property type="match status" value="1"/>
</dbReference>
<keyword evidence="4 6" id="KW-1133">Transmembrane helix</keyword>
<feature type="domain" description="Major facilitator superfamily (MFS) profile" evidence="7">
    <location>
        <begin position="13"/>
        <end position="385"/>
    </location>
</feature>
<dbReference type="SUPFAM" id="SSF103473">
    <property type="entry name" value="MFS general substrate transporter"/>
    <property type="match status" value="1"/>
</dbReference>
<feature type="transmembrane region" description="Helical" evidence="6">
    <location>
        <begin position="14"/>
        <end position="38"/>
    </location>
</feature>
<feature type="transmembrane region" description="Helical" evidence="6">
    <location>
        <begin position="80"/>
        <end position="98"/>
    </location>
</feature>
<evidence type="ECO:0000313" key="8">
    <source>
        <dbReference type="EMBL" id="MFD2682505.1"/>
    </source>
</evidence>
<sequence>MNEQTKNNIWTKSFVIIFLSNFFLFLVFYALLTTLPIYVLDELNGSETQAGLVATIFLLSAIIVRPFSGKLLEDFGKKKMLMISMLLFMASSFLYLIVDHLYLLLALRFFHGIWFSIATTATGAIAADLVPDSRRGEGLGYFAMSMNIAVVVGPFIGLTLLQVTTFNNLFWVLSVLMVGAIVFTALVHDPIVEKSAKRKLSLNDLFERKALPVAAVASLIAFGYAAVLSFISIYAKSLGLMEAASYFYAIFAAAMLISRPFVGRLFDKVGPNIVIYPAIGLFAAGLFVLSITNSSMLLFLSALLIGLGYGTLVPCLQTLAIQSAGRGRSAHATATFFTLFDIGVATGSYLLGLIATNFGYQQLYITTGIIVIAVLFVYRLMMKKRREAEEKNYKAVKIG</sequence>
<feature type="transmembrane region" description="Helical" evidence="6">
    <location>
        <begin position="139"/>
        <end position="163"/>
    </location>
</feature>
<dbReference type="EMBL" id="JBHUMF010000031">
    <property type="protein sequence ID" value="MFD2682505.1"/>
    <property type="molecule type" value="Genomic_DNA"/>
</dbReference>
<dbReference type="Gene3D" id="1.20.1250.20">
    <property type="entry name" value="MFS general substrate transporter like domains"/>
    <property type="match status" value="1"/>
</dbReference>
<feature type="transmembrane region" description="Helical" evidence="6">
    <location>
        <begin position="273"/>
        <end position="291"/>
    </location>
</feature>
<evidence type="ECO:0000256" key="6">
    <source>
        <dbReference type="SAM" id="Phobius"/>
    </source>
</evidence>
<feature type="transmembrane region" description="Helical" evidence="6">
    <location>
        <begin position="50"/>
        <end position="68"/>
    </location>
</feature>
<protein>
    <submittedName>
        <fullName evidence="8">MFS transporter</fullName>
    </submittedName>
</protein>
<comment type="subcellular location">
    <subcellularLocation>
        <location evidence="1">Cell membrane</location>
        <topology evidence="1">Multi-pass membrane protein</topology>
    </subcellularLocation>
</comment>
<dbReference type="InterPro" id="IPR011701">
    <property type="entry name" value="MFS"/>
</dbReference>
<feature type="transmembrane region" description="Helical" evidence="6">
    <location>
        <begin position="246"/>
        <end position="266"/>
    </location>
</feature>
<keyword evidence="3 6" id="KW-0812">Transmembrane</keyword>
<proteinExistence type="predicted"/>
<reference evidence="9" key="1">
    <citation type="journal article" date="2019" name="Int. J. Syst. Evol. Microbiol.">
        <title>The Global Catalogue of Microorganisms (GCM) 10K type strain sequencing project: providing services to taxonomists for standard genome sequencing and annotation.</title>
        <authorList>
            <consortium name="The Broad Institute Genomics Platform"/>
            <consortium name="The Broad Institute Genome Sequencing Center for Infectious Disease"/>
            <person name="Wu L."/>
            <person name="Ma J."/>
        </authorList>
    </citation>
    <scope>NUCLEOTIDE SEQUENCE [LARGE SCALE GENOMIC DNA]</scope>
    <source>
        <strain evidence="9">KCTC 3913</strain>
    </source>
</reference>
<evidence type="ECO:0000256" key="1">
    <source>
        <dbReference type="ARBA" id="ARBA00004651"/>
    </source>
</evidence>
<evidence type="ECO:0000256" key="2">
    <source>
        <dbReference type="ARBA" id="ARBA00022448"/>
    </source>
</evidence>
<evidence type="ECO:0000259" key="7">
    <source>
        <dbReference type="PROSITE" id="PS50850"/>
    </source>
</evidence>
<gene>
    <name evidence="8" type="ORF">ACFSUL_17330</name>
</gene>
<keyword evidence="9" id="KW-1185">Reference proteome</keyword>
<dbReference type="CDD" id="cd17489">
    <property type="entry name" value="MFS_YfcJ_like"/>
    <property type="match status" value="1"/>
</dbReference>
<accession>A0ABW5RV02</accession>
<name>A0ABW5RV02_9BACI</name>
<feature type="transmembrane region" description="Helical" evidence="6">
    <location>
        <begin position="210"/>
        <end position="234"/>
    </location>
</feature>
<evidence type="ECO:0000256" key="4">
    <source>
        <dbReference type="ARBA" id="ARBA00022989"/>
    </source>
</evidence>
<dbReference type="Proteomes" id="UP001597506">
    <property type="component" value="Unassembled WGS sequence"/>
</dbReference>
<keyword evidence="2" id="KW-0813">Transport</keyword>
<dbReference type="InterPro" id="IPR052714">
    <property type="entry name" value="MFS_Exporter"/>
</dbReference>
<dbReference type="InterPro" id="IPR020846">
    <property type="entry name" value="MFS_dom"/>
</dbReference>
<evidence type="ECO:0000256" key="3">
    <source>
        <dbReference type="ARBA" id="ARBA00022692"/>
    </source>
</evidence>
<feature type="transmembrane region" description="Helical" evidence="6">
    <location>
        <begin position="297"/>
        <end position="321"/>
    </location>
</feature>
<feature type="transmembrane region" description="Helical" evidence="6">
    <location>
        <begin position="104"/>
        <end position="127"/>
    </location>
</feature>
<feature type="transmembrane region" description="Helical" evidence="6">
    <location>
        <begin position="333"/>
        <end position="355"/>
    </location>
</feature>
<dbReference type="PROSITE" id="PS50850">
    <property type="entry name" value="MFS"/>
    <property type="match status" value="1"/>
</dbReference>
<keyword evidence="5 6" id="KW-0472">Membrane</keyword>
<evidence type="ECO:0000256" key="5">
    <source>
        <dbReference type="ARBA" id="ARBA00023136"/>
    </source>
</evidence>
<evidence type="ECO:0000313" key="9">
    <source>
        <dbReference type="Proteomes" id="UP001597506"/>
    </source>
</evidence>
<comment type="caution">
    <text evidence="8">The sequence shown here is derived from an EMBL/GenBank/DDBJ whole genome shotgun (WGS) entry which is preliminary data.</text>
</comment>
<organism evidence="8 9">
    <name type="scientific">Bacillus seohaeanensis</name>
    <dbReference type="NCBI Taxonomy" id="284580"/>
    <lineage>
        <taxon>Bacteria</taxon>
        <taxon>Bacillati</taxon>
        <taxon>Bacillota</taxon>
        <taxon>Bacilli</taxon>
        <taxon>Bacillales</taxon>
        <taxon>Bacillaceae</taxon>
        <taxon>Bacillus</taxon>
    </lineage>
</organism>
<dbReference type="InterPro" id="IPR036259">
    <property type="entry name" value="MFS_trans_sf"/>
</dbReference>
<dbReference type="PANTHER" id="PTHR23531">
    <property type="entry name" value="QUINOLENE RESISTANCE PROTEIN NORA"/>
    <property type="match status" value="1"/>
</dbReference>
<dbReference type="RefSeq" id="WP_071412531.1">
    <property type="nucleotide sequence ID" value="NZ_JBHUMF010000031.1"/>
</dbReference>
<feature type="transmembrane region" description="Helical" evidence="6">
    <location>
        <begin position="361"/>
        <end position="381"/>
    </location>
</feature>
<feature type="transmembrane region" description="Helical" evidence="6">
    <location>
        <begin position="169"/>
        <end position="189"/>
    </location>
</feature>
<dbReference type="PANTHER" id="PTHR23531:SF2">
    <property type="entry name" value="PERMEASE"/>
    <property type="match status" value="1"/>
</dbReference>